<dbReference type="InterPro" id="IPR004304">
    <property type="entry name" value="FmdA_AmdA"/>
</dbReference>
<dbReference type="RefSeq" id="WP_315648541.1">
    <property type="nucleotide sequence ID" value="NZ_JAVXZY010000001.1"/>
</dbReference>
<dbReference type="Pfam" id="PF03069">
    <property type="entry name" value="FmdA_AmdA"/>
    <property type="match status" value="2"/>
</dbReference>
<organism evidence="1 2">
    <name type="scientific">Roseateles aquae</name>
    <dbReference type="NCBI Taxonomy" id="3077235"/>
    <lineage>
        <taxon>Bacteria</taxon>
        <taxon>Pseudomonadati</taxon>
        <taxon>Pseudomonadota</taxon>
        <taxon>Betaproteobacteria</taxon>
        <taxon>Burkholderiales</taxon>
        <taxon>Sphaerotilaceae</taxon>
        <taxon>Roseateles</taxon>
    </lineage>
</organism>
<evidence type="ECO:0000313" key="2">
    <source>
        <dbReference type="Proteomes" id="UP001246372"/>
    </source>
</evidence>
<reference evidence="1" key="1">
    <citation type="submission" date="2023-09" db="EMBL/GenBank/DDBJ databases">
        <title>Paucibacter sp. APW11 Genome sequencing and assembly.</title>
        <authorList>
            <person name="Kim I."/>
        </authorList>
    </citation>
    <scope>NUCLEOTIDE SEQUENCE</scope>
    <source>
        <strain evidence="1">APW11</strain>
    </source>
</reference>
<comment type="caution">
    <text evidence="1">The sequence shown here is derived from an EMBL/GenBank/DDBJ whole genome shotgun (WGS) entry which is preliminary data.</text>
</comment>
<dbReference type="SUPFAM" id="SSF141130">
    <property type="entry name" value="Acetamidase/Formamidase-like"/>
    <property type="match status" value="1"/>
</dbReference>
<sequence>MMHRVSREQLVYAMSRHNKPVLEVDSGARLLFETCDCFQDQIEGEASRFDGVDWSRVNPATGPVSVRGAEPGDVLAVEIEHISVGPRAVMVTAPGLGIWGHRIEQPSIRSVPIIDGQALMPGGVTVPLRPMIGVIGTAPAGDPVPCGVPDAHGGNMDCKLICAGHTLYLPVQVSGALLALGDLHAAMGDGEVSVCGLEIAGEVQLRLHLIKQCPWPMPMIATPEHVYTLGSAVTLDDAALLASRQMLALLNGQTRLGEVDALNLMSIAGNLQVCQIVDPQKTCRFEMPRAMLAQLGLTL</sequence>
<dbReference type="EMBL" id="JAVXZY010000001">
    <property type="protein sequence ID" value="MDT8998231.1"/>
    <property type="molecule type" value="Genomic_DNA"/>
</dbReference>
<dbReference type="Proteomes" id="UP001246372">
    <property type="component" value="Unassembled WGS sequence"/>
</dbReference>
<gene>
    <name evidence="1" type="ORF">RQP53_02960</name>
</gene>
<dbReference type="PANTHER" id="PTHR31891">
    <property type="entry name" value="FORMAMIDASE C869.04-RELATED"/>
    <property type="match status" value="1"/>
</dbReference>
<dbReference type="Gene3D" id="2.60.120.580">
    <property type="entry name" value="Acetamidase/Formamidase-like domains"/>
    <property type="match status" value="2"/>
</dbReference>
<dbReference type="Gene3D" id="3.10.28.20">
    <property type="entry name" value="Acetamidase/Formamidase-like domains"/>
    <property type="match status" value="1"/>
</dbReference>
<evidence type="ECO:0000313" key="1">
    <source>
        <dbReference type="EMBL" id="MDT8998231.1"/>
    </source>
</evidence>
<dbReference type="PANTHER" id="PTHR31891:SF1">
    <property type="entry name" value="FORMAMIDASE C869.04-RELATED"/>
    <property type="match status" value="1"/>
</dbReference>
<proteinExistence type="predicted"/>
<keyword evidence="2" id="KW-1185">Reference proteome</keyword>
<protein>
    <submittedName>
        <fullName evidence="1">Acetamidase/formamidase family protein</fullName>
    </submittedName>
</protein>
<accession>A0ABU3P905</accession>
<name>A0ABU3P905_9BURK</name>